<sequence length="138" mass="15200">MSAATDRQWAVRDAVLRWLLAKTTEGYRSPILDADAIGAEVGWVASPLTRDEVVDASMFLFKENYVTGVPVMGIGIPRPMLTVAGRRVAKAGKPLRYKVDAHEAKVRRHLGGTAGRDIRDDDGGSEVKERMARPVTRR</sequence>
<dbReference type="EMBL" id="AP011115">
    <property type="protein sequence ID" value="BAH48304.1"/>
    <property type="molecule type" value="Genomic_DNA"/>
</dbReference>
<evidence type="ECO:0000313" key="2">
    <source>
        <dbReference type="EMBL" id="BAH48304.1"/>
    </source>
</evidence>
<name>C1AS55_RHOOB</name>
<gene>
    <name evidence="2" type="ordered locus">ROP_00570</name>
</gene>
<feature type="region of interest" description="Disordered" evidence="1">
    <location>
        <begin position="110"/>
        <end position="138"/>
    </location>
</feature>
<dbReference type="AlphaFoldDB" id="C1AS55"/>
<protein>
    <recommendedName>
        <fullName evidence="4">Serine recombinase</fullName>
    </recommendedName>
</protein>
<dbReference type="HOGENOM" id="CLU_153894_0_0_11"/>
<accession>C1AS55</accession>
<feature type="compositionally biased region" description="Basic and acidic residues" evidence="1">
    <location>
        <begin position="116"/>
        <end position="132"/>
    </location>
</feature>
<proteinExistence type="predicted"/>
<evidence type="ECO:0008006" key="4">
    <source>
        <dbReference type="Google" id="ProtNLM"/>
    </source>
</evidence>
<evidence type="ECO:0000313" key="3">
    <source>
        <dbReference type="Proteomes" id="UP000002212"/>
    </source>
</evidence>
<dbReference type="PATRIC" id="fig|632772.20.peg.71"/>
<evidence type="ECO:0000256" key="1">
    <source>
        <dbReference type="SAM" id="MobiDB-lite"/>
    </source>
</evidence>
<reference evidence="2 3" key="1">
    <citation type="submission" date="2009-03" db="EMBL/GenBank/DDBJ databases">
        <title>Comparison of the complete genome sequences of Rhodococcus erythropolis PR4 and Rhodococcus opacus B4.</title>
        <authorList>
            <person name="Takarada H."/>
            <person name="Sekine M."/>
            <person name="Hosoyama A."/>
            <person name="Yamada R."/>
            <person name="Fujisawa T."/>
            <person name="Omata S."/>
            <person name="Shimizu A."/>
            <person name="Tsukatani N."/>
            <person name="Tanikawa S."/>
            <person name="Fujita N."/>
            <person name="Harayama S."/>
        </authorList>
    </citation>
    <scope>NUCLEOTIDE SEQUENCE [LARGE SCALE GENOMIC DNA]</scope>
    <source>
        <strain evidence="2 3">B4</strain>
    </source>
</reference>
<dbReference type="KEGG" id="rop:ROP_00570"/>
<organism evidence="2 3">
    <name type="scientific">Rhodococcus opacus (strain B4)</name>
    <dbReference type="NCBI Taxonomy" id="632772"/>
    <lineage>
        <taxon>Bacteria</taxon>
        <taxon>Bacillati</taxon>
        <taxon>Actinomycetota</taxon>
        <taxon>Actinomycetes</taxon>
        <taxon>Mycobacteriales</taxon>
        <taxon>Nocardiaceae</taxon>
        <taxon>Rhodococcus</taxon>
    </lineage>
</organism>
<dbReference type="Proteomes" id="UP000002212">
    <property type="component" value="Chromosome"/>
</dbReference>